<evidence type="ECO:0000313" key="3">
    <source>
        <dbReference type="EMBL" id="PTQ78673.1"/>
    </source>
</evidence>
<dbReference type="RefSeq" id="WP_107763325.1">
    <property type="nucleotide sequence ID" value="NZ_QAOK01000041.1"/>
</dbReference>
<dbReference type="Pfam" id="PF03592">
    <property type="entry name" value="Terminase_2"/>
    <property type="match status" value="1"/>
</dbReference>
<protein>
    <submittedName>
        <fullName evidence="3">Phage terminase small subunit</fullName>
    </submittedName>
</protein>
<dbReference type="GO" id="GO:0051276">
    <property type="term" value="P:chromosome organization"/>
    <property type="evidence" value="ECO:0007669"/>
    <property type="project" value="InterPro"/>
</dbReference>
<accession>A0A2T5I4D4</accession>
<dbReference type="EMBL" id="QAOK01000041">
    <property type="protein sequence ID" value="PTQ78673.1"/>
    <property type="molecule type" value="Genomic_DNA"/>
</dbReference>
<sequence>MKKLQKLELTPKQQRFVAEYCVDFNATAAYVRAGYDARGNSAEAAASRLLSNVKVREAIEQKQREIAKRCEVTTENIVREAAAVAFSDIRKLFNLDGSPKAIHEIDDATASAISSIEVGQMVTDGKVTGRTCKIKFWDKNSAQERLFRHLGLFRKENASKQTPRKIGIAFVSPDGEVVPYSGHRNARET</sequence>
<dbReference type="InterPro" id="IPR038713">
    <property type="entry name" value="Terminase_Gp1_N_sf"/>
</dbReference>
<keyword evidence="1" id="KW-1188">Viral release from host cell</keyword>
<evidence type="ECO:0000313" key="4">
    <source>
        <dbReference type="Proteomes" id="UP000244152"/>
    </source>
</evidence>
<proteinExistence type="predicted"/>
<dbReference type="InterPro" id="IPR005335">
    <property type="entry name" value="Terminase_ssu"/>
</dbReference>
<organism evidence="3 4">
    <name type="scientific">Nitrosospira multiformis</name>
    <dbReference type="NCBI Taxonomy" id="1231"/>
    <lineage>
        <taxon>Bacteria</taxon>
        <taxon>Pseudomonadati</taxon>
        <taxon>Pseudomonadota</taxon>
        <taxon>Betaproteobacteria</taxon>
        <taxon>Nitrosomonadales</taxon>
        <taxon>Nitrosomonadaceae</taxon>
        <taxon>Nitrosospira</taxon>
    </lineage>
</organism>
<name>A0A2T5I4D4_9PROT</name>
<evidence type="ECO:0000256" key="2">
    <source>
        <dbReference type="ARBA" id="ARBA00023219"/>
    </source>
</evidence>
<keyword evidence="2" id="KW-0231">Viral genome packaging</keyword>
<dbReference type="PANTHER" id="PTHR41328">
    <property type="entry name" value="TERMINASE SMALL SUBUNIT-RELATED"/>
    <property type="match status" value="1"/>
</dbReference>
<dbReference type="AlphaFoldDB" id="A0A2T5I4D4"/>
<gene>
    <name evidence="3" type="ORF">C8R21_1417</name>
</gene>
<comment type="caution">
    <text evidence="3">The sequence shown here is derived from an EMBL/GenBank/DDBJ whole genome shotgun (WGS) entry which is preliminary data.</text>
</comment>
<dbReference type="Proteomes" id="UP000244152">
    <property type="component" value="Unassembled WGS sequence"/>
</dbReference>
<dbReference type="Gene3D" id="1.10.10.1400">
    <property type="entry name" value="Terminase, small subunit, N-terminal DNA-binding domain, HTH motif"/>
    <property type="match status" value="1"/>
</dbReference>
<dbReference type="PANTHER" id="PTHR41328:SF2">
    <property type="entry name" value="TERMINASE SMALL SUBUNIT"/>
    <property type="match status" value="1"/>
</dbReference>
<evidence type="ECO:0000256" key="1">
    <source>
        <dbReference type="ARBA" id="ARBA00022612"/>
    </source>
</evidence>
<reference evidence="3 4" key="1">
    <citation type="submission" date="2018-04" db="EMBL/GenBank/DDBJ databases">
        <title>Active sludge and wastewater microbial communities from Klosterneuburg, Austria.</title>
        <authorList>
            <person name="Wagner M."/>
        </authorList>
    </citation>
    <scope>NUCLEOTIDE SEQUENCE [LARGE SCALE GENOMIC DNA]</scope>
    <source>
        <strain evidence="3 4">Nl12</strain>
    </source>
</reference>
<dbReference type="InterPro" id="IPR052404">
    <property type="entry name" value="SPP1-like_terminase"/>
</dbReference>